<proteinExistence type="predicted"/>
<reference evidence="3 4" key="1">
    <citation type="submission" date="2016-10" db="EMBL/GenBank/DDBJ databases">
        <authorList>
            <person name="de Groot N.N."/>
        </authorList>
    </citation>
    <scope>NUCLEOTIDE SEQUENCE [LARGE SCALE GENOMIC DNA]</scope>
    <source>
        <strain evidence="3 4">DSM 19547</strain>
    </source>
</reference>
<organism evidence="3 4">
    <name type="scientific">Tranquillimonas alkanivorans</name>
    <dbReference type="NCBI Taxonomy" id="441119"/>
    <lineage>
        <taxon>Bacteria</taxon>
        <taxon>Pseudomonadati</taxon>
        <taxon>Pseudomonadota</taxon>
        <taxon>Alphaproteobacteria</taxon>
        <taxon>Rhodobacterales</taxon>
        <taxon>Roseobacteraceae</taxon>
        <taxon>Tranquillimonas</taxon>
    </lineage>
</organism>
<gene>
    <name evidence="3" type="ORF">SAMN04488047_11759</name>
</gene>
<feature type="domain" description="Phosphodiester glycosidase" evidence="2">
    <location>
        <begin position="75"/>
        <end position="218"/>
    </location>
</feature>
<evidence type="ECO:0000313" key="3">
    <source>
        <dbReference type="EMBL" id="SFP90325.1"/>
    </source>
</evidence>
<dbReference type="OrthoDB" id="5515706at2"/>
<evidence type="ECO:0000313" key="4">
    <source>
        <dbReference type="Proteomes" id="UP000199356"/>
    </source>
</evidence>
<protein>
    <submittedName>
        <fullName evidence="3">Uncharacterized protein YigE, DUF2233 family</fullName>
    </submittedName>
</protein>
<feature type="signal peptide" evidence="1">
    <location>
        <begin position="1"/>
        <end position="19"/>
    </location>
</feature>
<keyword evidence="1" id="KW-0732">Signal</keyword>
<dbReference type="InterPro" id="IPR018711">
    <property type="entry name" value="NAGPA"/>
</dbReference>
<dbReference type="STRING" id="441119.SAMN04488047_11759"/>
<dbReference type="RefSeq" id="WP_093424481.1">
    <property type="nucleotide sequence ID" value="NZ_FOXA01000017.1"/>
</dbReference>
<name>A0A1I5U4V1_9RHOB</name>
<dbReference type="Proteomes" id="UP000199356">
    <property type="component" value="Unassembled WGS sequence"/>
</dbReference>
<evidence type="ECO:0000256" key="1">
    <source>
        <dbReference type="SAM" id="SignalP"/>
    </source>
</evidence>
<dbReference type="EMBL" id="FOXA01000017">
    <property type="protein sequence ID" value="SFP90325.1"/>
    <property type="molecule type" value="Genomic_DNA"/>
</dbReference>
<keyword evidence="4" id="KW-1185">Reference proteome</keyword>
<sequence length="245" mass="26498">MLARVAFILGALLGAPASAADCARTDFDGAPISWCRVDLERQELRLWLNDESGAPFGSFFSLDRALQAEGKRLGVAMNGGMYHEDRSPVGHFIEDGEEKMRVITSDGPGNFGLLPNGVLCIQEDRAAILESRRYADEQPDCRFATQSGPMLVIDGALHPRFLKDSSSLNYRNGVGISADGREAVLAISDVPVNFHHFARFFRDHAGTPDALFLDGSVSKLHAPALGRSDVGRMMGPILGTVQPAD</sequence>
<evidence type="ECO:0000259" key="2">
    <source>
        <dbReference type="Pfam" id="PF09992"/>
    </source>
</evidence>
<dbReference type="Pfam" id="PF09992">
    <property type="entry name" value="NAGPA"/>
    <property type="match status" value="1"/>
</dbReference>
<dbReference type="AlphaFoldDB" id="A0A1I5U4V1"/>
<feature type="chain" id="PRO_5011442145" evidence="1">
    <location>
        <begin position="20"/>
        <end position="245"/>
    </location>
</feature>
<accession>A0A1I5U4V1</accession>